<dbReference type="PANTHER" id="PTHR43881">
    <property type="entry name" value="GAMMA-GLUTAMYLTRANSPEPTIDASE (AFU_ORTHOLOGUE AFUA_4G13580)"/>
    <property type="match status" value="1"/>
</dbReference>
<feature type="chain" id="PRO_5010275791" description="Gamma-glutamyltranspeptidase" evidence="1">
    <location>
        <begin position="20"/>
        <end position="626"/>
    </location>
</feature>
<keyword evidence="1" id="KW-0732">Signal</keyword>
<dbReference type="InterPro" id="IPR052896">
    <property type="entry name" value="GGT-like_enzyme"/>
</dbReference>
<sequence>MKRLSALIIFASFALTTLAQQTQKPMLYGTSWMAVTGKPMAATAGSMIFQQGGNAVDAACAMLAATCTMWDTLSWGGETQALIYNPKTGKVIAINAMGVAPTGATVAFFKSKGYNFPPEYGPLAATTPGTPGGLIYMLMQYGTMSLGQVLAPAMHMAAGYAIEAQAANTIEKDKDMLKTWPYSKKVFLTHPGEKREAPEPGEIFVQKDLLATLTKMVEAEKAALKKGKTRKQALMAAYDRFYKGDIAAEFVRGSKEQGGLITMQDLAKWKPVEEAPLMVNYKGIDVYKLQQWTQGPVMLQALNILENFDLKGMGYNSAKYIHTVYQAMNLAFADRDFYYGDPAANPNGPIKGLLSKDYAKQRAALIQYDKNDAKIGPGNPYPFEGKVNPYINLLKDRGFELDTTKRNFAPKHDLGNNTPKEVYEDRLWRGTTSIEAADKDGWVVSVTPSGGWLPACIAGNTGVGMSQRMQSFVLDSTLNPFNVVAPGKRPRVTLSPSMFMKDGKPYLSAAVQGGDTQDQNLIQFFLDVAEFGMTVQKATEAPNFNTNQLWLSLGGTKTADREPKPGQILLNTNTKDEVRDQLKKMGYTLSFTERTSGPINAVYFDWKHGSLWGGSSNHGEDYGIGW</sequence>
<gene>
    <name evidence="2" type="ORF">RG47T_4017</name>
</gene>
<accession>A0A1Q6A3G8</accession>
<organism evidence="2 3">
    <name type="scientific">Mucilaginibacter polytrichastri</name>
    <dbReference type="NCBI Taxonomy" id="1302689"/>
    <lineage>
        <taxon>Bacteria</taxon>
        <taxon>Pseudomonadati</taxon>
        <taxon>Bacteroidota</taxon>
        <taxon>Sphingobacteriia</taxon>
        <taxon>Sphingobacteriales</taxon>
        <taxon>Sphingobacteriaceae</taxon>
        <taxon>Mucilaginibacter</taxon>
    </lineage>
</organism>
<comment type="caution">
    <text evidence="2">The sequence shown here is derived from an EMBL/GenBank/DDBJ whole genome shotgun (WGS) entry which is preliminary data.</text>
</comment>
<dbReference type="PANTHER" id="PTHR43881:SF1">
    <property type="entry name" value="GAMMA-GLUTAMYLTRANSPEPTIDASE (AFU_ORTHOLOGUE AFUA_4G13580)"/>
    <property type="match status" value="1"/>
</dbReference>
<dbReference type="InterPro" id="IPR043137">
    <property type="entry name" value="GGT_ssub_C"/>
</dbReference>
<dbReference type="Proteomes" id="UP000186720">
    <property type="component" value="Unassembled WGS sequence"/>
</dbReference>
<keyword evidence="3" id="KW-1185">Reference proteome</keyword>
<dbReference type="AlphaFoldDB" id="A0A1Q6A3G8"/>
<proteinExistence type="predicted"/>
<dbReference type="SUPFAM" id="SSF56235">
    <property type="entry name" value="N-terminal nucleophile aminohydrolases (Ntn hydrolases)"/>
    <property type="match status" value="1"/>
</dbReference>
<dbReference type="PRINTS" id="PR01210">
    <property type="entry name" value="GGTRANSPTASE"/>
</dbReference>
<dbReference type="STRING" id="1302689.RG47T_4017"/>
<evidence type="ECO:0000313" key="2">
    <source>
        <dbReference type="EMBL" id="OKS88548.1"/>
    </source>
</evidence>
<dbReference type="InterPro" id="IPR043138">
    <property type="entry name" value="GGT_lsub"/>
</dbReference>
<dbReference type="InterPro" id="IPR029055">
    <property type="entry name" value="Ntn_hydrolases_N"/>
</dbReference>
<dbReference type="OrthoDB" id="9781342at2"/>
<dbReference type="EMBL" id="MPPL01000001">
    <property type="protein sequence ID" value="OKS88548.1"/>
    <property type="molecule type" value="Genomic_DNA"/>
</dbReference>
<evidence type="ECO:0008006" key="4">
    <source>
        <dbReference type="Google" id="ProtNLM"/>
    </source>
</evidence>
<reference evidence="2 3" key="1">
    <citation type="submission" date="2016-11" db="EMBL/GenBank/DDBJ databases">
        <title>Whole Genome Sequencing of Mucilaginibacter polytrichastri RG4-7(T) isolated from the moss sample.</title>
        <authorList>
            <person name="Li Y."/>
        </authorList>
    </citation>
    <scope>NUCLEOTIDE SEQUENCE [LARGE SCALE GENOMIC DNA]</scope>
    <source>
        <strain evidence="2 3">RG4-7</strain>
    </source>
</reference>
<dbReference type="Pfam" id="PF01019">
    <property type="entry name" value="G_glu_transpept"/>
    <property type="match status" value="1"/>
</dbReference>
<dbReference type="Gene3D" id="3.60.20.40">
    <property type="match status" value="1"/>
</dbReference>
<feature type="signal peptide" evidence="1">
    <location>
        <begin position="1"/>
        <end position="19"/>
    </location>
</feature>
<evidence type="ECO:0000256" key="1">
    <source>
        <dbReference type="SAM" id="SignalP"/>
    </source>
</evidence>
<protein>
    <recommendedName>
        <fullName evidence="4">Gamma-glutamyltranspeptidase</fullName>
    </recommendedName>
</protein>
<name>A0A1Q6A3G8_9SPHI</name>
<dbReference type="Gene3D" id="1.10.246.130">
    <property type="match status" value="1"/>
</dbReference>
<evidence type="ECO:0000313" key="3">
    <source>
        <dbReference type="Proteomes" id="UP000186720"/>
    </source>
</evidence>
<dbReference type="RefSeq" id="WP_074491114.1">
    <property type="nucleotide sequence ID" value="NZ_FPAM01000011.1"/>
</dbReference>